<evidence type="ECO:0000313" key="2">
    <source>
        <dbReference type="EMBL" id="AOZ95516.1"/>
    </source>
</evidence>
<feature type="transmembrane region" description="Helical" evidence="1">
    <location>
        <begin position="165"/>
        <end position="193"/>
    </location>
</feature>
<evidence type="ECO:0000313" key="3">
    <source>
        <dbReference type="Proteomes" id="UP000179284"/>
    </source>
</evidence>
<feature type="transmembrane region" description="Helical" evidence="1">
    <location>
        <begin position="297"/>
        <end position="316"/>
    </location>
</feature>
<protein>
    <submittedName>
        <fullName evidence="2">Uncharacterized protein</fullName>
    </submittedName>
</protein>
<feature type="transmembrane region" description="Helical" evidence="1">
    <location>
        <begin position="236"/>
        <end position="256"/>
    </location>
</feature>
<keyword evidence="3" id="KW-1185">Reference proteome</keyword>
<feature type="transmembrane region" description="Helical" evidence="1">
    <location>
        <begin position="268"/>
        <end position="285"/>
    </location>
</feature>
<gene>
    <name evidence="2" type="ORF">bhn_I0482</name>
</gene>
<evidence type="ECO:0000256" key="1">
    <source>
        <dbReference type="SAM" id="Phobius"/>
    </source>
</evidence>
<dbReference type="AlphaFoldDB" id="A0A1D9NYR6"/>
<feature type="transmembrane region" description="Helical" evidence="1">
    <location>
        <begin position="371"/>
        <end position="394"/>
    </location>
</feature>
<accession>A0A1D9NYR6</accession>
<dbReference type="EMBL" id="CP017831">
    <property type="protein sequence ID" value="AOZ95516.1"/>
    <property type="molecule type" value="Genomic_DNA"/>
</dbReference>
<organism evidence="2 3">
    <name type="scientific">Butyrivibrio hungatei</name>
    <dbReference type="NCBI Taxonomy" id="185008"/>
    <lineage>
        <taxon>Bacteria</taxon>
        <taxon>Bacillati</taxon>
        <taxon>Bacillota</taxon>
        <taxon>Clostridia</taxon>
        <taxon>Lachnospirales</taxon>
        <taxon>Lachnospiraceae</taxon>
        <taxon>Butyrivibrio</taxon>
    </lineage>
</organism>
<keyword evidence="1" id="KW-0472">Membrane</keyword>
<dbReference type="Proteomes" id="UP000179284">
    <property type="component" value="Chromosome I"/>
</dbReference>
<keyword evidence="1" id="KW-1133">Transmembrane helix</keyword>
<keyword evidence="1" id="KW-0812">Transmembrane</keyword>
<feature type="transmembrane region" description="Helical" evidence="1">
    <location>
        <begin position="436"/>
        <end position="457"/>
    </location>
</feature>
<dbReference type="RefSeq" id="WP_071175287.1">
    <property type="nucleotide sequence ID" value="NZ_CP017831.1"/>
</dbReference>
<dbReference type="OrthoDB" id="2284195at2"/>
<name>A0A1D9NYR6_9FIRM</name>
<feature type="transmembrane region" description="Helical" evidence="1">
    <location>
        <begin position="110"/>
        <end position="129"/>
    </location>
</feature>
<dbReference type="KEGG" id="bhu:bhn_I0482"/>
<proteinExistence type="predicted"/>
<feature type="transmembrane region" description="Helical" evidence="1">
    <location>
        <begin position="205"/>
        <end position="224"/>
    </location>
</feature>
<feature type="transmembrane region" description="Helical" evidence="1">
    <location>
        <begin position="12"/>
        <end position="28"/>
    </location>
</feature>
<sequence>MIKTIRKKENFKYILIYALVIAFYQLVMKEYYGDTLAYFARAIPDMSVSSLMAELHSRYMSWTSRVLIEVPLFILAHGMHMVLFGIANWIMHMMLLLSMMYLTNYKHNRVLVCLMLIYPVALMAGSGWMTAYITYFWPLACGITAFVSLKKMYLGEKLSVLQVIFFTLCLVFAVDLEVCAVFYTCILCTFIVMMIWEKHFDFQKIVYTVCQLLICACGIVFALTCPGNEARKISNIAYWFPNYTSFTVVDKAVLGVNSAFLNLYSNDIFWIMLCANVCLLSILFGKKDVKKTVVASTPLLLALLMTVLKPVLGLYYPEMVSLFDLFANKKYVDATNYNSLAVYIPFIIFMISAVALLLAIIELFEYEKKAFFACAVIVSGIMSRLTLGFSPTVFASGKRTFIFLDFAIIYILVYLSEEYGARVKARSGAVAILRALMILMAFVAVVANVIAVCNVYLY</sequence>
<feature type="transmembrane region" description="Helical" evidence="1">
    <location>
        <begin position="340"/>
        <end position="364"/>
    </location>
</feature>
<reference evidence="3" key="1">
    <citation type="submission" date="2016-10" db="EMBL/GenBank/DDBJ databases">
        <title>The complete genome sequence of the rumen bacterium Butyrivibrio hungatei MB2003.</title>
        <authorList>
            <person name="Palevich N."/>
            <person name="Kelly W.J."/>
            <person name="Leahy S.C."/>
            <person name="Altermann E."/>
            <person name="Rakonjac J."/>
            <person name="Attwood G.T."/>
        </authorList>
    </citation>
    <scope>NUCLEOTIDE SEQUENCE [LARGE SCALE GENOMIC DNA]</scope>
    <source>
        <strain evidence="3">MB2003</strain>
    </source>
</reference>
<feature type="transmembrane region" description="Helical" evidence="1">
    <location>
        <begin position="70"/>
        <end position="90"/>
    </location>
</feature>
<feature type="transmembrane region" description="Helical" evidence="1">
    <location>
        <begin position="400"/>
        <end position="416"/>
    </location>
</feature>